<dbReference type="EMBL" id="KL596619">
    <property type="protein sequence ID" value="KER34154.1"/>
    <property type="molecule type" value="Genomic_DNA"/>
</dbReference>
<dbReference type="OrthoDB" id="10029313at2759"/>
<protein>
    <submittedName>
        <fullName evidence="1">Uncharacterized protein</fullName>
    </submittedName>
</protein>
<accession>A0A075AJX7</accession>
<gene>
    <name evidence="1" type="ORF">T265_00024</name>
</gene>
<dbReference type="RefSeq" id="XP_009161945.1">
    <property type="nucleotide sequence ID" value="XM_009163681.1"/>
</dbReference>
<dbReference type="KEGG" id="ovi:T265_00024"/>
<name>A0A075AJX7_OPIVI</name>
<dbReference type="AlphaFoldDB" id="A0A075AJX7"/>
<proteinExistence type="predicted"/>
<keyword evidence="2" id="KW-1185">Reference proteome</keyword>
<dbReference type="GeneID" id="20314212"/>
<sequence length="240" mass="26951">MHAIPTSTAVSVAFCSKLVAVEHVTETDPNTAQRNETGYAVLCDIWAFLPGIQVTLLANDLKRFSTWNLTNLGGGKDSMPREFHRAPGLCRHEFVKAARGLNLNLEDATNLEFLASLEAAVKSAELDENVQQQLHQTVVPAITRNRALSLLSNKEKEVLKNLRENETIIITPADKGRMTGIMDKLDYVDKATALLNDTTTYCRLEDDQTKKVANEINENPKRLKDPQKLTTEEYWRMRAI</sequence>
<dbReference type="Proteomes" id="UP000054324">
    <property type="component" value="Unassembled WGS sequence"/>
</dbReference>
<reference evidence="1 2" key="1">
    <citation type="submission" date="2013-11" db="EMBL/GenBank/DDBJ databases">
        <title>Opisthorchis viverrini - life in the bile duct.</title>
        <authorList>
            <person name="Young N.D."/>
            <person name="Nagarajan N."/>
            <person name="Lin S.J."/>
            <person name="Korhonen P.K."/>
            <person name="Jex A.R."/>
            <person name="Hall R.S."/>
            <person name="Safavi-Hemami H."/>
            <person name="Kaewkong W."/>
            <person name="Bertrand D."/>
            <person name="Gao S."/>
            <person name="Seet Q."/>
            <person name="Wongkham S."/>
            <person name="Teh B.T."/>
            <person name="Wongkham C."/>
            <person name="Intapan P.M."/>
            <person name="Maleewong W."/>
            <person name="Yang X."/>
            <person name="Hu M."/>
            <person name="Wang Z."/>
            <person name="Hofmann A."/>
            <person name="Sternberg P.W."/>
            <person name="Tan P."/>
            <person name="Wang J."/>
            <person name="Gasser R.B."/>
        </authorList>
    </citation>
    <scope>NUCLEOTIDE SEQUENCE [LARGE SCALE GENOMIC DNA]</scope>
</reference>
<organism evidence="1 2">
    <name type="scientific">Opisthorchis viverrini</name>
    <name type="common">Southeast Asian liver fluke</name>
    <dbReference type="NCBI Taxonomy" id="6198"/>
    <lineage>
        <taxon>Eukaryota</taxon>
        <taxon>Metazoa</taxon>
        <taxon>Spiralia</taxon>
        <taxon>Lophotrochozoa</taxon>
        <taxon>Platyhelminthes</taxon>
        <taxon>Trematoda</taxon>
        <taxon>Digenea</taxon>
        <taxon>Opisthorchiida</taxon>
        <taxon>Opisthorchiata</taxon>
        <taxon>Opisthorchiidae</taxon>
        <taxon>Opisthorchis</taxon>
    </lineage>
</organism>
<dbReference type="CTD" id="20314212"/>
<evidence type="ECO:0000313" key="2">
    <source>
        <dbReference type="Proteomes" id="UP000054324"/>
    </source>
</evidence>
<evidence type="ECO:0000313" key="1">
    <source>
        <dbReference type="EMBL" id="KER34154.1"/>
    </source>
</evidence>